<dbReference type="InterPro" id="IPR000210">
    <property type="entry name" value="BTB/POZ_dom"/>
</dbReference>
<protein>
    <recommendedName>
        <fullName evidence="3">BTB domain-containing protein</fullName>
    </recommendedName>
</protein>
<keyword evidence="5" id="KW-1185">Reference proteome</keyword>
<evidence type="ECO:0000256" key="2">
    <source>
        <dbReference type="SAM" id="MobiDB-lite"/>
    </source>
</evidence>
<feature type="compositionally biased region" description="Basic and acidic residues" evidence="2">
    <location>
        <begin position="170"/>
        <end position="182"/>
    </location>
</feature>
<dbReference type="EMBL" id="CAXKWB010011830">
    <property type="protein sequence ID" value="CAL4102369.1"/>
    <property type="molecule type" value="Genomic_DNA"/>
</dbReference>
<evidence type="ECO:0000259" key="3">
    <source>
        <dbReference type="PROSITE" id="PS50097"/>
    </source>
</evidence>
<proteinExistence type="predicted"/>
<feature type="region of interest" description="Disordered" evidence="2">
    <location>
        <begin position="153"/>
        <end position="185"/>
    </location>
</feature>
<dbReference type="AlphaFoldDB" id="A0AAV2QUV1"/>
<sequence>MGTQQLCFRWKDFHTDISTAFVSLRDDKEFVDITLACEGKQIKAHKMVLSACSPYFKSLLKETPCQHPIVFLKDVTFANLESILDFMYHGEVNVLQTELETFIKIAEALEVKGITQVEKENETESYIEACSPISTGDPSDPRLAPFREEVINTPDTQSTECPPPKRLRGQLREPTHSTEKSNEIVQGENRQCSVKVESLDLTDENAVLLMRSDAKNTRKEADDNIEGGEFVSCETETMNQRAMQQLQKPFASFLPPMVQIPYGANFIPILPAFPPERVDGLVPRVLSQGTASLDASQVMVA</sequence>
<dbReference type="Proteomes" id="UP001497623">
    <property type="component" value="Unassembled WGS sequence"/>
</dbReference>
<dbReference type="GO" id="GO:0005634">
    <property type="term" value="C:nucleus"/>
    <property type="evidence" value="ECO:0007669"/>
    <property type="project" value="TreeGrafter"/>
</dbReference>
<gene>
    <name evidence="4" type="ORF">MNOR_LOCUS17301</name>
</gene>
<evidence type="ECO:0000256" key="1">
    <source>
        <dbReference type="ARBA" id="ARBA00023242"/>
    </source>
</evidence>
<accession>A0AAV2QUV1</accession>
<dbReference type="GO" id="GO:0006357">
    <property type="term" value="P:regulation of transcription by RNA polymerase II"/>
    <property type="evidence" value="ECO:0007669"/>
    <property type="project" value="TreeGrafter"/>
</dbReference>
<keyword evidence="1" id="KW-0539">Nucleus</keyword>
<organism evidence="4 5">
    <name type="scientific">Meganyctiphanes norvegica</name>
    <name type="common">Northern krill</name>
    <name type="synonym">Thysanopoda norvegica</name>
    <dbReference type="NCBI Taxonomy" id="48144"/>
    <lineage>
        <taxon>Eukaryota</taxon>
        <taxon>Metazoa</taxon>
        <taxon>Ecdysozoa</taxon>
        <taxon>Arthropoda</taxon>
        <taxon>Crustacea</taxon>
        <taxon>Multicrustacea</taxon>
        <taxon>Malacostraca</taxon>
        <taxon>Eumalacostraca</taxon>
        <taxon>Eucarida</taxon>
        <taxon>Euphausiacea</taxon>
        <taxon>Euphausiidae</taxon>
        <taxon>Meganyctiphanes</taxon>
    </lineage>
</organism>
<comment type="caution">
    <text evidence="4">The sequence shown here is derived from an EMBL/GenBank/DDBJ whole genome shotgun (WGS) entry which is preliminary data.</text>
</comment>
<dbReference type="InterPro" id="IPR011333">
    <property type="entry name" value="SKP1/BTB/POZ_sf"/>
</dbReference>
<dbReference type="PANTHER" id="PTHR23110:SF99">
    <property type="entry name" value="BROAD-COMPLEX CORE PROTEIN ISOFORM 6"/>
    <property type="match status" value="1"/>
</dbReference>
<dbReference type="SUPFAM" id="SSF54695">
    <property type="entry name" value="POZ domain"/>
    <property type="match status" value="1"/>
</dbReference>
<dbReference type="InterPro" id="IPR051095">
    <property type="entry name" value="Dros_DevTransReg"/>
</dbReference>
<dbReference type="Pfam" id="PF00651">
    <property type="entry name" value="BTB"/>
    <property type="match status" value="1"/>
</dbReference>
<dbReference type="CDD" id="cd18315">
    <property type="entry name" value="BTB_POZ_BAB-like"/>
    <property type="match status" value="1"/>
</dbReference>
<dbReference type="Gene3D" id="3.30.710.10">
    <property type="entry name" value="Potassium Channel Kv1.1, Chain A"/>
    <property type="match status" value="1"/>
</dbReference>
<name>A0AAV2QUV1_MEGNR</name>
<dbReference type="PROSITE" id="PS50097">
    <property type="entry name" value="BTB"/>
    <property type="match status" value="1"/>
</dbReference>
<evidence type="ECO:0000313" key="4">
    <source>
        <dbReference type="EMBL" id="CAL4102369.1"/>
    </source>
</evidence>
<reference evidence="4 5" key="1">
    <citation type="submission" date="2024-05" db="EMBL/GenBank/DDBJ databases">
        <authorList>
            <person name="Wallberg A."/>
        </authorList>
    </citation>
    <scope>NUCLEOTIDE SEQUENCE [LARGE SCALE GENOMIC DNA]</scope>
</reference>
<feature type="domain" description="BTB" evidence="3">
    <location>
        <begin position="31"/>
        <end position="96"/>
    </location>
</feature>
<dbReference type="PANTHER" id="PTHR23110">
    <property type="entry name" value="BTB DOMAIN TRANSCRIPTION FACTOR"/>
    <property type="match status" value="1"/>
</dbReference>
<dbReference type="SMART" id="SM00225">
    <property type="entry name" value="BTB"/>
    <property type="match status" value="1"/>
</dbReference>
<evidence type="ECO:0000313" key="5">
    <source>
        <dbReference type="Proteomes" id="UP001497623"/>
    </source>
</evidence>